<evidence type="ECO:0000313" key="9">
    <source>
        <dbReference type="EMBL" id="TQL51588.1"/>
    </source>
</evidence>
<keyword evidence="4 7" id="KW-0812">Transmembrane</keyword>
<dbReference type="InterPro" id="IPR000515">
    <property type="entry name" value="MetI-like"/>
</dbReference>
<dbReference type="GO" id="GO:0055085">
    <property type="term" value="P:transmembrane transport"/>
    <property type="evidence" value="ECO:0007669"/>
    <property type="project" value="InterPro"/>
</dbReference>
<dbReference type="Proteomes" id="UP000319516">
    <property type="component" value="Unassembled WGS sequence"/>
</dbReference>
<accession>A0A542YU28</accession>
<reference evidence="9 10" key="1">
    <citation type="submission" date="2019-06" db="EMBL/GenBank/DDBJ databases">
        <title>Sequencing the genomes of 1000 actinobacteria strains.</title>
        <authorList>
            <person name="Klenk H.-P."/>
        </authorList>
    </citation>
    <scope>NUCLEOTIDE SEQUENCE [LARGE SCALE GENOMIC DNA]</scope>
    <source>
        <strain evidence="9 10">DSM 12335</strain>
    </source>
</reference>
<organism evidence="9 10">
    <name type="scientific">Ornithinicoccus hortensis</name>
    <dbReference type="NCBI Taxonomy" id="82346"/>
    <lineage>
        <taxon>Bacteria</taxon>
        <taxon>Bacillati</taxon>
        <taxon>Actinomycetota</taxon>
        <taxon>Actinomycetes</taxon>
        <taxon>Micrococcales</taxon>
        <taxon>Intrasporangiaceae</taxon>
        <taxon>Ornithinicoccus</taxon>
    </lineage>
</organism>
<keyword evidence="3" id="KW-1003">Cell membrane</keyword>
<feature type="transmembrane region" description="Helical" evidence="7">
    <location>
        <begin position="131"/>
        <end position="153"/>
    </location>
</feature>
<dbReference type="SUPFAM" id="SSF161098">
    <property type="entry name" value="MetI-like"/>
    <property type="match status" value="1"/>
</dbReference>
<dbReference type="InterPro" id="IPR051393">
    <property type="entry name" value="ABC_transporter_permease"/>
</dbReference>
<proteinExistence type="inferred from homology"/>
<comment type="similarity">
    <text evidence="7">Belongs to the binding-protein-dependent transport system permease family.</text>
</comment>
<evidence type="ECO:0000256" key="4">
    <source>
        <dbReference type="ARBA" id="ARBA00022692"/>
    </source>
</evidence>
<evidence type="ECO:0000256" key="5">
    <source>
        <dbReference type="ARBA" id="ARBA00022989"/>
    </source>
</evidence>
<dbReference type="PANTHER" id="PTHR30193">
    <property type="entry name" value="ABC TRANSPORTER PERMEASE PROTEIN"/>
    <property type="match status" value="1"/>
</dbReference>
<dbReference type="PROSITE" id="PS50928">
    <property type="entry name" value="ABC_TM1"/>
    <property type="match status" value="1"/>
</dbReference>
<dbReference type="InterPro" id="IPR035906">
    <property type="entry name" value="MetI-like_sf"/>
</dbReference>
<comment type="caution">
    <text evidence="9">The sequence shown here is derived from an EMBL/GenBank/DDBJ whole genome shotgun (WGS) entry which is preliminary data.</text>
</comment>
<gene>
    <name evidence="9" type="ORF">FB467_2738</name>
</gene>
<keyword evidence="5 7" id="KW-1133">Transmembrane helix</keyword>
<name>A0A542YU28_9MICO</name>
<keyword evidence="6 7" id="KW-0472">Membrane</keyword>
<dbReference type="RefSeq" id="WP_141786668.1">
    <property type="nucleotide sequence ID" value="NZ_BAAAIK010000011.1"/>
</dbReference>
<dbReference type="AlphaFoldDB" id="A0A542YU28"/>
<protein>
    <submittedName>
        <fullName evidence="9">Cellobiose ABC transporter membrane protein</fullName>
    </submittedName>
</protein>
<feature type="transmembrane region" description="Helical" evidence="7">
    <location>
        <begin position="98"/>
        <end position="119"/>
    </location>
</feature>
<feature type="domain" description="ABC transmembrane type-1" evidence="8">
    <location>
        <begin position="94"/>
        <end position="309"/>
    </location>
</feature>
<feature type="transmembrane region" description="Helical" evidence="7">
    <location>
        <begin position="291"/>
        <end position="312"/>
    </location>
</feature>
<dbReference type="EMBL" id="VFOP01000001">
    <property type="protein sequence ID" value="TQL51588.1"/>
    <property type="molecule type" value="Genomic_DNA"/>
</dbReference>
<keyword evidence="2 7" id="KW-0813">Transport</keyword>
<dbReference type="GO" id="GO:0005886">
    <property type="term" value="C:plasma membrane"/>
    <property type="evidence" value="ECO:0007669"/>
    <property type="project" value="UniProtKB-SubCell"/>
</dbReference>
<evidence type="ECO:0000256" key="2">
    <source>
        <dbReference type="ARBA" id="ARBA00022448"/>
    </source>
</evidence>
<evidence type="ECO:0000259" key="8">
    <source>
        <dbReference type="PROSITE" id="PS50928"/>
    </source>
</evidence>
<evidence type="ECO:0000256" key="3">
    <source>
        <dbReference type="ARBA" id="ARBA00022475"/>
    </source>
</evidence>
<dbReference type="OrthoDB" id="3614395at2"/>
<evidence type="ECO:0000313" key="10">
    <source>
        <dbReference type="Proteomes" id="UP000319516"/>
    </source>
</evidence>
<dbReference type="CDD" id="cd06261">
    <property type="entry name" value="TM_PBP2"/>
    <property type="match status" value="1"/>
</dbReference>
<feature type="transmembrane region" description="Helical" evidence="7">
    <location>
        <begin position="192"/>
        <end position="212"/>
    </location>
</feature>
<sequence>MTRLRPPVEHADRLPRPPRRIGLGSRLSRWDVKLSPYLYISPFFLLFFVTGLFPLVYTGWVAVHDWDLIMGQGEFVGTKNFVEVLTGRDFWTALTNTFSIFLLSSVPQVFAAIVIAAALDTNLRAKTFWRMGVLLPYVVAPVAVALIFSNLFADKFGLINSALGVLGIDPVGWHSQRLPSHLAIATMVNFRWTGYNALIFLAAMQAVPRDLYEQAAIDGAGRVRQFWSVTVPMLRPTIIFVVITSTIGGLQIFDEARMYDQFGRGGADGQWQTLTVYLYELGWTRSNFGRASAVAVLLFLIIVLVGLLNFWITRRIASSEVKR</sequence>
<evidence type="ECO:0000256" key="1">
    <source>
        <dbReference type="ARBA" id="ARBA00004651"/>
    </source>
</evidence>
<feature type="transmembrane region" description="Helical" evidence="7">
    <location>
        <begin position="36"/>
        <end position="57"/>
    </location>
</feature>
<dbReference type="Gene3D" id="1.10.3720.10">
    <property type="entry name" value="MetI-like"/>
    <property type="match status" value="1"/>
</dbReference>
<evidence type="ECO:0000256" key="6">
    <source>
        <dbReference type="ARBA" id="ARBA00023136"/>
    </source>
</evidence>
<dbReference type="PANTHER" id="PTHR30193:SF37">
    <property type="entry name" value="INNER MEMBRANE ABC TRANSPORTER PERMEASE PROTEIN YCJO"/>
    <property type="match status" value="1"/>
</dbReference>
<evidence type="ECO:0000256" key="7">
    <source>
        <dbReference type="RuleBase" id="RU363032"/>
    </source>
</evidence>
<dbReference type="Pfam" id="PF00528">
    <property type="entry name" value="BPD_transp_1"/>
    <property type="match status" value="1"/>
</dbReference>
<comment type="subcellular location">
    <subcellularLocation>
        <location evidence="1 7">Cell membrane</location>
        <topology evidence="1 7">Multi-pass membrane protein</topology>
    </subcellularLocation>
</comment>
<keyword evidence="10" id="KW-1185">Reference proteome</keyword>
<feature type="transmembrane region" description="Helical" evidence="7">
    <location>
        <begin position="233"/>
        <end position="253"/>
    </location>
</feature>